<dbReference type="STRING" id="1748243.Tel_12525"/>
<dbReference type="AlphaFoldDB" id="A0A0S2TFI3"/>
<evidence type="ECO:0000313" key="2">
    <source>
        <dbReference type="Proteomes" id="UP000055136"/>
    </source>
</evidence>
<dbReference type="InterPro" id="IPR002347">
    <property type="entry name" value="SDR_fam"/>
</dbReference>
<evidence type="ECO:0000313" key="1">
    <source>
        <dbReference type="EMBL" id="ALP53891.1"/>
    </source>
</evidence>
<dbReference type="Pfam" id="PF00106">
    <property type="entry name" value="adh_short"/>
    <property type="match status" value="1"/>
</dbReference>
<dbReference type="GO" id="GO:0016616">
    <property type="term" value="F:oxidoreductase activity, acting on the CH-OH group of donors, NAD or NADP as acceptor"/>
    <property type="evidence" value="ECO:0007669"/>
    <property type="project" value="TreeGrafter"/>
</dbReference>
<proteinExistence type="predicted"/>
<dbReference type="PANTHER" id="PTHR45458:SF1">
    <property type="entry name" value="SHORT CHAIN DEHYDROGENASE"/>
    <property type="match status" value="1"/>
</dbReference>
<sequence>MPNILITGSNRGIGLELVRQYAQADWRVYATCRHPAEAHELHGLAKENGQISIHRLDVTVAEDIKAIGWALEDVPLDILYNNAGVYLEDDYLKPAPGTIRYDLWLRTLEVNSLGAVRVSEALLDNVAASDMRLITVMTSHMGSIEDISIPGSYYYRSSKAALNAAMRGFAEALRERGIGVLLLHPGGVQTRMGPSDGIRPAESVRGLRQVIDAFTPDQTGLFFRYDGEPMPW</sequence>
<protein>
    <submittedName>
        <fullName evidence="1">Short-chain dehydrogenase</fullName>
    </submittedName>
</protein>
<dbReference type="Gene3D" id="3.40.50.720">
    <property type="entry name" value="NAD(P)-binding Rossmann-like Domain"/>
    <property type="match status" value="1"/>
</dbReference>
<dbReference type="CDD" id="cd05325">
    <property type="entry name" value="carb_red_sniffer_like_SDR_c"/>
    <property type="match status" value="1"/>
</dbReference>
<organism evidence="1 2">
    <name type="scientific">Candidatus Tenderia electrophaga</name>
    <dbReference type="NCBI Taxonomy" id="1748243"/>
    <lineage>
        <taxon>Bacteria</taxon>
        <taxon>Pseudomonadati</taxon>
        <taxon>Pseudomonadota</taxon>
        <taxon>Gammaproteobacteria</taxon>
        <taxon>Candidatus Tenderiales</taxon>
        <taxon>Candidatus Tenderiaceae</taxon>
        <taxon>Candidatus Tenderia</taxon>
    </lineage>
</organism>
<dbReference type="KEGG" id="tee:Tel_12525"/>
<dbReference type="SUPFAM" id="SSF51735">
    <property type="entry name" value="NAD(P)-binding Rossmann-fold domains"/>
    <property type="match status" value="1"/>
</dbReference>
<accession>A0A0S2TFI3</accession>
<reference evidence="1" key="1">
    <citation type="submission" date="2015-10" db="EMBL/GenBank/DDBJ databases">
        <title>Description of Candidatus Tenderia electrophaga gen. nov, sp. nov., an Uncultivated Electroautotroph from a Biocathode Enrichment.</title>
        <authorList>
            <person name="Eddie B.J."/>
            <person name="Malanoski A.P."/>
            <person name="Wang Z."/>
            <person name="Hall R.J."/>
            <person name="Oh S.D."/>
            <person name="Heiner C."/>
            <person name="Lin B."/>
            <person name="Strycharz-Glaven S.M."/>
        </authorList>
    </citation>
    <scope>NUCLEOTIDE SEQUENCE [LARGE SCALE GENOMIC DNA]</scope>
    <source>
        <strain evidence="1">NRL1</strain>
    </source>
</reference>
<gene>
    <name evidence="1" type="ORF">Tel_12525</name>
</gene>
<dbReference type="InterPro" id="IPR036291">
    <property type="entry name" value="NAD(P)-bd_dom_sf"/>
</dbReference>
<name>A0A0S2TFI3_9GAMM</name>
<dbReference type="EMBL" id="CP013099">
    <property type="protein sequence ID" value="ALP53891.1"/>
    <property type="molecule type" value="Genomic_DNA"/>
</dbReference>
<dbReference type="Proteomes" id="UP000055136">
    <property type="component" value="Chromosome"/>
</dbReference>
<dbReference type="InterPro" id="IPR052184">
    <property type="entry name" value="SDR_enzymes"/>
</dbReference>
<dbReference type="PANTHER" id="PTHR45458">
    <property type="entry name" value="SHORT-CHAIN DEHYDROGENASE/REDUCTASE SDR"/>
    <property type="match status" value="1"/>
</dbReference>
<keyword evidence="2" id="KW-1185">Reference proteome</keyword>
<dbReference type="PRINTS" id="PR00081">
    <property type="entry name" value="GDHRDH"/>
</dbReference>